<evidence type="ECO:0008006" key="4">
    <source>
        <dbReference type="Google" id="ProtNLM"/>
    </source>
</evidence>
<protein>
    <recommendedName>
        <fullName evidence="4">Small CPxCG-related zinc finger protein</fullName>
    </recommendedName>
</protein>
<feature type="region of interest" description="Disordered" evidence="1">
    <location>
        <begin position="113"/>
        <end position="156"/>
    </location>
</feature>
<dbReference type="EMBL" id="RBWW01000004">
    <property type="protein sequence ID" value="RKS75184.1"/>
    <property type="molecule type" value="Genomic_DNA"/>
</dbReference>
<accession>A0A495QQC9</accession>
<comment type="caution">
    <text evidence="2">The sequence shown here is derived from an EMBL/GenBank/DDBJ whole genome shotgun (WGS) entry which is preliminary data.</text>
</comment>
<gene>
    <name evidence="2" type="ORF">BDK61_4728</name>
</gene>
<keyword evidence="3" id="KW-1185">Reference proteome</keyword>
<sequence>MATLLLFGEDERKNHSHFDTNSLTPVKMGWCFTRRASRYRAMVTSVSCLNCGEPVNAQYARVFGNDDDEVHACRNCATQGAISNGAAVDADRDGTPLVHRPDVDEPVEAVFHEAESEEDSEDYVTLEELREQPTTTQTGSSTDHHDDEAFAALIAE</sequence>
<name>A0A495QQC9_9EURY</name>
<evidence type="ECO:0000256" key="1">
    <source>
        <dbReference type="SAM" id="MobiDB-lite"/>
    </source>
</evidence>
<dbReference type="Proteomes" id="UP000268233">
    <property type="component" value="Unassembled WGS sequence"/>
</dbReference>
<dbReference type="InterPro" id="IPR055985">
    <property type="entry name" value="DUF7563"/>
</dbReference>
<proteinExistence type="predicted"/>
<feature type="compositionally biased region" description="Polar residues" evidence="1">
    <location>
        <begin position="132"/>
        <end position="141"/>
    </location>
</feature>
<feature type="compositionally biased region" description="Acidic residues" evidence="1">
    <location>
        <begin position="115"/>
        <end position="125"/>
    </location>
</feature>
<dbReference type="Pfam" id="PF24444">
    <property type="entry name" value="DUF7563"/>
    <property type="match status" value="1"/>
</dbReference>
<evidence type="ECO:0000313" key="3">
    <source>
        <dbReference type="Proteomes" id="UP000268233"/>
    </source>
</evidence>
<dbReference type="AlphaFoldDB" id="A0A495QQC9"/>
<reference evidence="2 3" key="1">
    <citation type="submission" date="2018-10" db="EMBL/GenBank/DDBJ databases">
        <title>Genomic Encyclopedia of Archaeal and Bacterial Type Strains, Phase II (KMG-II): from individual species to whole genera.</title>
        <authorList>
            <person name="Goeker M."/>
        </authorList>
    </citation>
    <scope>NUCLEOTIDE SEQUENCE [LARGE SCALE GENOMIC DNA]</scope>
    <source>
        <strain evidence="2 3">DSM 11927</strain>
    </source>
</reference>
<organism evidence="2 3">
    <name type="scientific">Haloarcula quadrata</name>
    <dbReference type="NCBI Taxonomy" id="182779"/>
    <lineage>
        <taxon>Archaea</taxon>
        <taxon>Methanobacteriati</taxon>
        <taxon>Methanobacteriota</taxon>
        <taxon>Stenosarchaea group</taxon>
        <taxon>Halobacteria</taxon>
        <taxon>Halobacteriales</taxon>
        <taxon>Haloarculaceae</taxon>
        <taxon>Haloarcula</taxon>
    </lineage>
</organism>
<evidence type="ECO:0000313" key="2">
    <source>
        <dbReference type="EMBL" id="RKS75184.1"/>
    </source>
</evidence>